<dbReference type="PATRIC" id="fig|1454006.5.peg.644"/>
<reference evidence="2 3" key="1">
    <citation type="submission" date="2014-02" db="EMBL/GenBank/DDBJ databases">
        <authorList>
            <person name="Young C.-C."/>
            <person name="Hameed A."/>
            <person name="Huang H.-C."/>
            <person name="Shahina M."/>
        </authorList>
    </citation>
    <scope>NUCLEOTIDE SEQUENCE [LARGE SCALE GENOMIC DNA]</scope>
    <source>
        <strain evidence="2 3">CC-SAMT-1</strain>
    </source>
</reference>
<evidence type="ECO:0000313" key="3">
    <source>
        <dbReference type="Proteomes" id="UP000032229"/>
    </source>
</evidence>
<feature type="transmembrane region" description="Helical" evidence="1">
    <location>
        <begin position="318"/>
        <end position="338"/>
    </location>
</feature>
<protein>
    <recommendedName>
        <fullName evidence="4">DUF4153 domain-containing protein</fullName>
    </recommendedName>
</protein>
<feature type="transmembrane region" description="Helical" evidence="1">
    <location>
        <begin position="218"/>
        <end position="240"/>
    </location>
</feature>
<feature type="transmembrane region" description="Helical" evidence="1">
    <location>
        <begin position="20"/>
        <end position="38"/>
    </location>
</feature>
<evidence type="ECO:0000256" key="1">
    <source>
        <dbReference type="SAM" id="Phobius"/>
    </source>
</evidence>
<dbReference type="Pfam" id="PF13687">
    <property type="entry name" value="DUF4153"/>
    <property type="match status" value="1"/>
</dbReference>
<accession>A0A0C5WBU5</accession>
<feature type="transmembrane region" description="Helical" evidence="1">
    <location>
        <begin position="142"/>
        <end position="167"/>
    </location>
</feature>
<dbReference type="OrthoDB" id="9809196at2"/>
<feature type="transmembrane region" description="Helical" evidence="1">
    <location>
        <begin position="80"/>
        <end position="98"/>
    </location>
</feature>
<dbReference type="InterPro" id="IPR025291">
    <property type="entry name" value="DUF4153"/>
</dbReference>
<feature type="transmembrane region" description="Helical" evidence="1">
    <location>
        <begin position="345"/>
        <end position="365"/>
    </location>
</feature>
<dbReference type="RefSeq" id="WP_052647418.1">
    <property type="nucleotide sequence ID" value="NZ_CP007202.1"/>
</dbReference>
<feature type="transmembrane region" description="Helical" evidence="1">
    <location>
        <begin position="179"/>
        <end position="197"/>
    </location>
</feature>
<organism evidence="2 3">
    <name type="scientific">Siansivirga zeaxanthinifaciens CC-SAMT-1</name>
    <dbReference type="NCBI Taxonomy" id="1454006"/>
    <lineage>
        <taxon>Bacteria</taxon>
        <taxon>Pseudomonadati</taxon>
        <taxon>Bacteroidota</taxon>
        <taxon>Flavobacteriia</taxon>
        <taxon>Flavobacteriales</taxon>
        <taxon>Flavobacteriaceae</taxon>
        <taxon>Siansivirga</taxon>
    </lineage>
</organism>
<dbReference type="STRING" id="1454006.AW14_03330"/>
<feature type="transmembrane region" description="Helical" evidence="1">
    <location>
        <begin position="252"/>
        <end position="274"/>
    </location>
</feature>
<dbReference type="HOGENOM" id="CLU_030795_0_0_10"/>
<feature type="transmembrane region" description="Helical" evidence="1">
    <location>
        <begin position="286"/>
        <end position="306"/>
    </location>
</feature>
<name>A0A0C5WBU5_9FLAO</name>
<evidence type="ECO:0008006" key="4">
    <source>
        <dbReference type="Google" id="ProtNLM"/>
    </source>
</evidence>
<keyword evidence="3" id="KW-1185">Reference proteome</keyword>
<dbReference type="KEGG" id="sze:AW14_03330"/>
<evidence type="ECO:0000313" key="2">
    <source>
        <dbReference type="EMBL" id="AJR02814.1"/>
    </source>
</evidence>
<sequence length="583" mass="68694">MKLFNFSEITEKAKSAFLRFPITLSWAILGTFFVLFLIEFDIDFDEHIREISTLFLGISWLIGTRFLVEQQTNSHKKWWFSLITIALLMGFYFYLPLVDSFKNPIHYSRFLLYLVAGHLFLFVAPFLNTWNKNAFWNYLKMVFIAIGRSSLFSIVLYLGLSLALLAIEYLFNVSIKGERYFQIFVFCLGIVNTWTYLSDFPKDIQNQTVISYNKALEVFVKYILIPLVLLYLIILYAYSFKILFTWNLPKGWVSYLIIALSLLGFSIQTMINPIQKTIKSPVINRFYPWFYYLLSPLLILLFIAIVKRIGDYGITENRYFVLMLALWITGMTLYLLISKNKYLKILPISLTVITLLSSFGFWSAFNVSKNSQFSQFENTFKKVKSNSNQATLEEYETLESVLKYFHKRENLKYLNPIVGVELDSIYKKRTSKYSYYYLNTEYILDSLSIIKPKDSLKDRFKYWSFNLDKTTLKTDVTGYKTMHYVSFLEHAENNTVNDFKFELINNKTEAVVKKEDEIIFKLNLKSLIDKKSGPYYESFNADEMTFILKNDSIQMKLIVEALNIDYENDKIKIQNLTTFVFIE</sequence>
<feature type="transmembrane region" description="Helical" evidence="1">
    <location>
        <begin position="110"/>
        <end position="130"/>
    </location>
</feature>
<feature type="transmembrane region" description="Helical" evidence="1">
    <location>
        <begin position="50"/>
        <end position="68"/>
    </location>
</feature>
<proteinExistence type="predicted"/>
<dbReference type="AlphaFoldDB" id="A0A0C5WBU5"/>
<keyword evidence="1" id="KW-1133">Transmembrane helix</keyword>
<keyword evidence="1" id="KW-0472">Membrane</keyword>
<gene>
    <name evidence="2" type="ORF">AW14_03330</name>
</gene>
<dbReference type="EMBL" id="CP007202">
    <property type="protein sequence ID" value="AJR02814.1"/>
    <property type="molecule type" value="Genomic_DNA"/>
</dbReference>
<dbReference type="Proteomes" id="UP000032229">
    <property type="component" value="Chromosome"/>
</dbReference>
<keyword evidence="1" id="KW-0812">Transmembrane</keyword>